<dbReference type="InterPro" id="IPR029014">
    <property type="entry name" value="NiFe-Hase_large"/>
</dbReference>
<sequence>VSSREATSQAPFATQGLLAQQERSLRSSAEVTPSQIAPLSALPWSLQAARTATAAPLAPAKVNNFTLNFGPQHPAAHGVLRLVLEMQGEIITRA</sequence>
<keyword evidence="3" id="KW-1185">Reference proteome</keyword>
<dbReference type="Proteomes" id="UP000236333">
    <property type="component" value="Unassembled WGS sequence"/>
</dbReference>
<accession>A0A2J7WFB1</accession>
<dbReference type="SUPFAM" id="SSF56762">
    <property type="entry name" value="HydB/Nqo4-like"/>
    <property type="match status" value="1"/>
</dbReference>
<dbReference type="Gene3D" id="1.10.645.10">
    <property type="entry name" value="Cytochrome-c3 Hydrogenase, chain B"/>
    <property type="match status" value="1"/>
</dbReference>
<name>A0A2J7WFB1_9CHLO</name>
<evidence type="ECO:0000313" key="2">
    <source>
        <dbReference type="EMBL" id="PNG62177.1"/>
    </source>
</evidence>
<organism evidence="2 3">
    <name type="scientific">Tetrabaena socialis</name>
    <dbReference type="NCBI Taxonomy" id="47790"/>
    <lineage>
        <taxon>Eukaryota</taxon>
        <taxon>Viridiplantae</taxon>
        <taxon>Chlorophyta</taxon>
        <taxon>core chlorophytes</taxon>
        <taxon>Chlorophyceae</taxon>
        <taxon>CS clade</taxon>
        <taxon>Chlamydomonadales</taxon>
        <taxon>Tetrabaenaceae</taxon>
        <taxon>Tetrabaena</taxon>
    </lineage>
</organism>
<reference evidence="2 3" key="1">
    <citation type="journal article" date="2017" name="Mol. Biol. Evol.">
        <title>The 4-celled Tetrabaena socialis nuclear genome reveals the essential components for genetic control of cell number at the origin of multicellularity in the volvocine lineage.</title>
        <authorList>
            <person name="Featherston J."/>
            <person name="Arakaki Y."/>
            <person name="Hanschen E.R."/>
            <person name="Ferris P.J."/>
            <person name="Michod R.E."/>
            <person name="Olson B.J.S.C."/>
            <person name="Nozaki H."/>
            <person name="Durand P.M."/>
        </authorList>
    </citation>
    <scope>NUCLEOTIDE SEQUENCE [LARGE SCALE GENOMIC DNA]</scope>
    <source>
        <strain evidence="2 3">NIES-571</strain>
    </source>
</reference>
<dbReference type="OrthoDB" id="563929at2759"/>
<feature type="non-terminal residue" evidence="2">
    <location>
        <position position="1"/>
    </location>
</feature>
<comment type="caution">
    <text evidence="2">The sequence shown here is derived from an EMBL/GenBank/DDBJ whole genome shotgun (WGS) entry which is preliminary data.</text>
</comment>
<proteinExistence type="inferred from homology"/>
<protein>
    <submittedName>
        <fullName evidence="2">NADH-quinone oxidoreductase subunit D</fullName>
    </submittedName>
</protein>
<feature type="non-terminal residue" evidence="2">
    <location>
        <position position="94"/>
    </location>
</feature>
<dbReference type="EMBL" id="PGGS01005683">
    <property type="protein sequence ID" value="PNG62177.1"/>
    <property type="molecule type" value="Genomic_DNA"/>
</dbReference>
<comment type="similarity">
    <text evidence="1">Belongs to the complex I 49 kDa subunit family.</text>
</comment>
<evidence type="ECO:0000256" key="1">
    <source>
        <dbReference type="ARBA" id="ARBA00005769"/>
    </source>
</evidence>
<dbReference type="AlphaFoldDB" id="A0A2J7WFB1"/>
<evidence type="ECO:0000313" key="3">
    <source>
        <dbReference type="Proteomes" id="UP000236333"/>
    </source>
</evidence>
<gene>
    <name evidence="2" type="ORF">TSOC_015471</name>
</gene>